<feature type="transmembrane region" description="Helical" evidence="1">
    <location>
        <begin position="903"/>
        <end position="924"/>
    </location>
</feature>
<evidence type="ECO:0000256" key="1">
    <source>
        <dbReference type="SAM" id="Phobius"/>
    </source>
</evidence>
<feature type="transmembrane region" description="Helical" evidence="1">
    <location>
        <begin position="12"/>
        <end position="30"/>
    </location>
</feature>
<dbReference type="Gene3D" id="3.30.70.1430">
    <property type="entry name" value="Multidrug efflux transporter AcrB pore domain"/>
    <property type="match status" value="2"/>
</dbReference>
<accession>A0A0S4LII9</accession>
<feature type="transmembrane region" description="Helical" evidence="1">
    <location>
        <begin position="877"/>
        <end position="897"/>
    </location>
</feature>
<dbReference type="RefSeq" id="WP_090749550.1">
    <property type="nucleotide sequence ID" value="NZ_CZQA01000009.1"/>
</dbReference>
<reference evidence="2 3" key="1">
    <citation type="submission" date="2015-10" db="EMBL/GenBank/DDBJ databases">
        <authorList>
            <person name="Gilbert D.G."/>
        </authorList>
    </citation>
    <scope>NUCLEOTIDE SEQUENCE [LARGE SCALE GENOMIC DNA]</scope>
    <source>
        <strain evidence="2">COMA1</strain>
    </source>
</reference>
<feature type="transmembrane region" description="Helical" evidence="1">
    <location>
        <begin position="980"/>
        <end position="1006"/>
    </location>
</feature>
<dbReference type="PANTHER" id="PTHR32063:SF28">
    <property type="entry name" value="BLR2861 PROTEIN"/>
    <property type="match status" value="1"/>
</dbReference>
<dbReference type="Gene3D" id="3.30.70.1320">
    <property type="entry name" value="Multidrug efflux transporter AcrB pore domain like"/>
    <property type="match status" value="1"/>
</dbReference>
<dbReference type="GO" id="GO:0005886">
    <property type="term" value="C:plasma membrane"/>
    <property type="evidence" value="ECO:0007669"/>
    <property type="project" value="TreeGrafter"/>
</dbReference>
<keyword evidence="3" id="KW-1185">Reference proteome</keyword>
<dbReference type="Proteomes" id="UP000199032">
    <property type="component" value="Unassembled WGS sequence"/>
</dbReference>
<dbReference type="Gene3D" id="1.20.1640.10">
    <property type="entry name" value="Multidrug efflux transporter AcrB transmembrane domain"/>
    <property type="match status" value="2"/>
</dbReference>
<dbReference type="SUPFAM" id="SSF82866">
    <property type="entry name" value="Multidrug efflux transporter AcrB transmembrane domain"/>
    <property type="match status" value="2"/>
</dbReference>
<name>A0A0S4LII9_9BACT</name>
<feature type="transmembrane region" description="Helical" evidence="1">
    <location>
        <begin position="359"/>
        <end position="379"/>
    </location>
</feature>
<feature type="transmembrane region" description="Helical" evidence="1">
    <location>
        <begin position="952"/>
        <end position="974"/>
    </location>
</feature>
<dbReference type="Pfam" id="PF00873">
    <property type="entry name" value="ACR_tran"/>
    <property type="match status" value="1"/>
</dbReference>
<sequence>MRLSETCIQRPVFAIVMTLLLVLFGILNFLRLPVREYPDIKPPIVSVRTVYPGASVSVLEADVTTPLEDALSGIQGLRTISSASRAEVSSITMEFELGRDLDGATNDVRDRVSQVRPVLPLGILEPHVEKAAAENTEVLWLAVSSSHHSELELSDIADRFIKTQLAMIPGVSSTYLDGERRYAMRIWLDPDRLAARRLTVENVEDAIRNQNVSLPAGRIESHQMEFSVSLNGTLQTPKQFESLIVAYRDGYPVRLEDIAHVELGAEDTRKLVRFNGKSSLGISVSRQSKADTLAVVRAVREHLPSIAAGLPKGMDLTLAWDSSTPIERSLKEVYEALGLSLFLVVLVIFCFLGSFRATCIPVVAIPTSIIGTCTIMAVSRCSLNVLTLLGLVLAVGLVVDDAVIVLENIHRRIVAGMPPLRAAVEGTNEIAFAVIATTISLVTVFIPIAFLSDLIGKLFAELAIAIASAVLLSGFVALTLTPMMCGRLLCQDSGRSTHHQFAAGLADAVTQHYRRGIEWAINAKTVVVIVAVTASMASLVLFTRLQSELAPLEDVGWFSSFLTAPQGATLRYTDTYAKELETLLQAVPEIAHTYTMVALGDRPTRVNRAESWVTLNDWKDRTKSQQEIVADLNHKLGTLTGVRAYLLNPSSIGDWVEKSPVQFVLGGLDYRELQQVADELVARLAKHPGFVAPGMDVALSTPHLTVETHRDKSADLGVSVASIGRTLETLLSGRPVNTFLQNGRQYKVIVKVDDRHREKPSDIAQLYVRGNDGALVQLNNIVTIKEIPAPEALNHVDRMRAVTISAGLADGFTLGQALNYLDETSKAIIKPGMRTAYAGESKTFTESNRNLSLTFALALAVIFLVLAAQFESFRHPWIILLAVPPAVSGAVLSLVAIDGTLTIYSQIGLVILIGLVTKNAILIVEFANQLRERGADVCQAVTEAAVVRLRPILMTTCATILGALPLAMATGAGAVGRRQIGVVIIGGLVVSTLVTLFLVPAGYAILTGRGKNSDVSRAGA</sequence>
<dbReference type="GO" id="GO:0042910">
    <property type="term" value="F:xenobiotic transmembrane transporter activity"/>
    <property type="evidence" value="ECO:0007669"/>
    <property type="project" value="TreeGrafter"/>
</dbReference>
<feature type="transmembrane region" description="Helical" evidence="1">
    <location>
        <begin position="851"/>
        <end position="870"/>
    </location>
</feature>
<keyword evidence="1" id="KW-0812">Transmembrane</keyword>
<dbReference type="AlphaFoldDB" id="A0A0S4LII9"/>
<dbReference type="STRING" id="1742972.COMA1_30378"/>
<evidence type="ECO:0000313" key="3">
    <source>
        <dbReference type="Proteomes" id="UP000199032"/>
    </source>
</evidence>
<dbReference type="InterPro" id="IPR027463">
    <property type="entry name" value="AcrB_DN_DC_subdom"/>
</dbReference>
<feature type="transmembrane region" description="Helical" evidence="1">
    <location>
        <begin position="385"/>
        <end position="409"/>
    </location>
</feature>
<keyword evidence="1" id="KW-0472">Membrane</keyword>
<feature type="transmembrane region" description="Helical" evidence="1">
    <location>
        <begin position="458"/>
        <end position="480"/>
    </location>
</feature>
<organism evidence="2 3">
    <name type="scientific">Candidatus Nitrospira nitrosa</name>
    <dbReference type="NCBI Taxonomy" id="1742972"/>
    <lineage>
        <taxon>Bacteria</taxon>
        <taxon>Pseudomonadati</taxon>
        <taxon>Nitrospirota</taxon>
        <taxon>Nitrospiria</taxon>
        <taxon>Nitrospirales</taxon>
        <taxon>Nitrospiraceae</taxon>
        <taxon>Nitrospira</taxon>
    </lineage>
</organism>
<evidence type="ECO:0000313" key="2">
    <source>
        <dbReference type="EMBL" id="CUS37039.1"/>
    </source>
</evidence>
<feature type="transmembrane region" description="Helical" evidence="1">
    <location>
        <begin position="333"/>
        <end position="352"/>
    </location>
</feature>
<dbReference type="Gene3D" id="3.30.70.1440">
    <property type="entry name" value="Multidrug efflux transporter AcrB pore domain"/>
    <property type="match status" value="1"/>
</dbReference>
<protein>
    <submittedName>
        <fullName evidence="2">Putative Multidrug efflux transporter</fullName>
    </submittedName>
</protein>
<dbReference type="InterPro" id="IPR001036">
    <property type="entry name" value="Acrflvin-R"/>
</dbReference>
<feature type="transmembrane region" description="Helical" evidence="1">
    <location>
        <begin position="521"/>
        <end position="542"/>
    </location>
</feature>
<dbReference type="PRINTS" id="PR00702">
    <property type="entry name" value="ACRIFLAVINRP"/>
</dbReference>
<dbReference type="OrthoDB" id="9758234at2"/>
<dbReference type="EMBL" id="CZQA01000009">
    <property type="protein sequence ID" value="CUS37039.1"/>
    <property type="molecule type" value="Genomic_DNA"/>
</dbReference>
<feature type="transmembrane region" description="Helical" evidence="1">
    <location>
        <begin position="430"/>
        <end position="452"/>
    </location>
</feature>
<proteinExistence type="predicted"/>
<dbReference type="PANTHER" id="PTHR32063">
    <property type="match status" value="1"/>
</dbReference>
<keyword evidence="1" id="KW-1133">Transmembrane helix</keyword>
<gene>
    <name evidence="2" type="ORF">COMA1_30378</name>
</gene>
<dbReference type="SUPFAM" id="SSF82693">
    <property type="entry name" value="Multidrug efflux transporter AcrB pore domain, PN1, PN2, PC1 and PC2 subdomains"/>
    <property type="match status" value="3"/>
</dbReference>
<dbReference type="Gene3D" id="3.30.2090.10">
    <property type="entry name" value="Multidrug efflux transporter AcrB TolC docking domain, DN and DC subdomains"/>
    <property type="match status" value="2"/>
</dbReference>
<dbReference type="SUPFAM" id="SSF82714">
    <property type="entry name" value="Multidrug efflux transporter AcrB TolC docking domain, DN and DC subdomains"/>
    <property type="match status" value="2"/>
</dbReference>